<dbReference type="FunCoup" id="I2H8W7">
    <property type="interactions" value="889"/>
</dbReference>
<dbReference type="CDD" id="cd18791">
    <property type="entry name" value="SF2_C_RHA"/>
    <property type="match status" value="1"/>
</dbReference>
<dbReference type="HOGENOM" id="CLU_001832_6_3_1"/>
<evidence type="ECO:0000256" key="1">
    <source>
        <dbReference type="ARBA" id="ARBA00004123"/>
    </source>
</evidence>
<evidence type="ECO:0000256" key="4">
    <source>
        <dbReference type="ARBA" id="ARBA00022741"/>
    </source>
</evidence>
<protein>
    <recommendedName>
        <fullName evidence="12">Pre-mRNA-splicing factor ATP-dependent RNA helicase PRP16</fullName>
        <ecNumber evidence="2">3.6.4.13</ecNumber>
    </recommendedName>
</protein>
<evidence type="ECO:0000256" key="8">
    <source>
        <dbReference type="ARBA" id="ARBA00023187"/>
    </source>
</evidence>
<evidence type="ECO:0000256" key="11">
    <source>
        <dbReference type="ARBA" id="ARBA00047984"/>
    </source>
</evidence>
<evidence type="ECO:0000259" key="15">
    <source>
        <dbReference type="PROSITE" id="PS51194"/>
    </source>
</evidence>
<dbReference type="GO" id="GO:0071007">
    <property type="term" value="C:U2-type catalytic step 2 spliceosome"/>
    <property type="evidence" value="ECO:0007669"/>
    <property type="project" value="EnsemblFungi"/>
</dbReference>
<evidence type="ECO:0000256" key="12">
    <source>
        <dbReference type="ARBA" id="ARBA00070009"/>
    </source>
</evidence>
<dbReference type="InParanoid" id="I2H8W7"/>
<feature type="domain" description="Helicase ATP-binding" evidence="14">
    <location>
        <begin position="438"/>
        <end position="602"/>
    </location>
</feature>
<dbReference type="SMART" id="SM00847">
    <property type="entry name" value="HA2"/>
    <property type="match status" value="1"/>
</dbReference>
<dbReference type="InterPro" id="IPR011545">
    <property type="entry name" value="DEAD/DEAH_box_helicase_dom"/>
</dbReference>
<feature type="region of interest" description="Disordered" evidence="13">
    <location>
        <begin position="75"/>
        <end position="103"/>
    </location>
</feature>
<feature type="region of interest" description="Disordered" evidence="13">
    <location>
        <begin position="119"/>
        <end position="159"/>
    </location>
</feature>
<feature type="compositionally biased region" description="Basic and acidic residues" evidence="13">
    <location>
        <begin position="133"/>
        <end position="145"/>
    </location>
</feature>
<dbReference type="FunFam" id="1.20.120.1080:FF:000018">
    <property type="entry name" value="Pre-mRNA-splicing factor ATP-dependent RNA helicase prp16"/>
    <property type="match status" value="1"/>
</dbReference>
<evidence type="ECO:0000256" key="9">
    <source>
        <dbReference type="ARBA" id="ARBA00023242"/>
    </source>
</evidence>
<dbReference type="OrthoDB" id="10253254at2759"/>
<dbReference type="STRING" id="1071380.I2H8W7"/>
<evidence type="ECO:0000256" key="10">
    <source>
        <dbReference type="ARBA" id="ARBA00038040"/>
    </source>
</evidence>
<keyword evidence="3" id="KW-0507">mRNA processing</keyword>
<dbReference type="GO" id="GO:0000386">
    <property type="term" value="F:second spliceosomal transesterification activity"/>
    <property type="evidence" value="ECO:0007669"/>
    <property type="project" value="EnsemblFungi"/>
</dbReference>
<dbReference type="PROSITE" id="PS51194">
    <property type="entry name" value="HELICASE_CTER"/>
    <property type="match status" value="1"/>
</dbReference>
<evidence type="ECO:0000313" key="17">
    <source>
        <dbReference type="Proteomes" id="UP000002866"/>
    </source>
</evidence>
<keyword evidence="17" id="KW-1185">Reference proteome</keyword>
<evidence type="ECO:0000256" key="5">
    <source>
        <dbReference type="ARBA" id="ARBA00022801"/>
    </source>
</evidence>
<feature type="compositionally biased region" description="Polar residues" evidence="13">
    <location>
        <begin position="76"/>
        <end position="96"/>
    </location>
</feature>
<gene>
    <name evidence="16" type="primary">TBLA0I01610</name>
    <name evidence="16" type="ORF">TBLA_0I01610</name>
</gene>
<keyword evidence="8" id="KW-0508">mRNA splicing</keyword>
<comment type="similarity">
    <text evidence="10">Belongs to the DEAD box helicase family. DEAH subfamily. PRP16 sub-subfamily.</text>
</comment>
<feature type="compositionally biased region" description="Polar residues" evidence="13">
    <location>
        <begin position="146"/>
        <end position="158"/>
    </location>
</feature>
<dbReference type="Proteomes" id="UP000002866">
    <property type="component" value="Chromosome 9"/>
</dbReference>
<dbReference type="InterPro" id="IPR011709">
    <property type="entry name" value="DEAD-box_helicase_OB_fold"/>
</dbReference>
<evidence type="ECO:0000256" key="6">
    <source>
        <dbReference type="ARBA" id="ARBA00022806"/>
    </source>
</evidence>
<dbReference type="OMA" id="CSLYDLW"/>
<organism evidence="16 17">
    <name type="scientific">Henningerozyma blattae (strain ATCC 34711 / CBS 6284 / DSM 70876 / NBRC 10599 / NRRL Y-10934 / UCD 77-7)</name>
    <name type="common">Yeast</name>
    <name type="synonym">Tetrapisispora blattae</name>
    <dbReference type="NCBI Taxonomy" id="1071380"/>
    <lineage>
        <taxon>Eukaryota</taxon>
        <taxon>Fungi</taxon>
        <taxon>Dikarya</taxon>
        <taxon>Ascomycota</taxon>
        <taxon>Saccharomycotina</taxon>
        <taxon>Saccharomycetes</taxon>
        <taxon>Saccharomycetales</taxon>
        <taxon>Saccharomycetaceae</taxon>
        <taxon>Henningerozyma</taxon>
    </lineage>
</organism>
<feature type="region of interest" description="Disordered" evidence="13">
    <location>
        <begin position="167"/>
        <end position="186"/>
    </location>
</feature>
<evidence type="ECO:0000256" key="3">
    <source>
        <dbReference type="ARBA" id="ARBA00022664"/>
    </source>
</evidence>
<dbReference type="InterPro" id="IPR027417">
    <property type="entry name" value="P-loop_NTPase"/>
</dbReference>
<accession>I2H8W7</accession>
<evidence type="ECO:0000259" key="14">
    <source>
        <dbReference type="PROSITE" id="PS51192"/>
    </source>
</evidence>
<dbReference type="FunFam" id="3.40.50.300:FF:000007">
    <property type="entry name" value="Pre-mRNA-splicing factor ATP-dependent RNA helicase"/>
    <property type="match status" value="1"/>
</dbReference>
<feature type="domain" description="Helicase C-terminal" evidence="15">
    <location>
        <begin position="628"/>
        <end position="811"/>
    </location>
</feature>
<evidence type="ECO:0000256" key="7">
    <source>
        <dbReference type="ARBA" id="ARBA00022840"/>
    </source>
</evidence>
<sequence>MDSYSDDLSLQTLIQEHTRSNVTVNFVKTLRRLAQNNKDSQENFLKGCQALGKFFNQDKFLIDLHFKLIRNESSSRIHGSTGQTNITGTNHILQPQHTKKKIKLRKPIHYDDDENVDDYNTDLLNSNNSKLDPLSDRKSKPESNNDGKSNGMDNSNQARPKVTLQKISKSKALEHNTYSSVPPSKENILKINEQRWSNELDKSELSQPKSNINTSSSGGISAHHILEGYSSEENDFSSQNEPEFYSDEELLAEDREWYDHDDDYGNPIYANQELNGHFNLPSENTSNNKMVLDSVDENIQIMTTPLNKRKDLLPWFLKNYAIEHNIENAAIIGSLSHSNNDGLIDPYRKPNGLFAVNARKGSYLVSNHRRLHERNEIQKESTNIVGTMLGNILGAEEQNHDDKNRNQRTEDDVTYTNKNDIKRLRESLPVYNVRSPLLQVIRENQVCVIIGETGSGKTTQLAQYLYEEGFCMSGKQIICTQPRRVAAMSVAKRVAQEMGVELGDKVGYVIRFEDKTSRNTQIKFMTDGILLRESLLDKNLDKYSCVIIDEAHERTLNTDVLLGLFKQLLSRRMDIKIIITSATINADKFSEFFGGAPQFKIPGRTYPVELIYSKHPVSDYVEAAVSTAMQIHMSSPVNSGDILIFMTGQEDIETTASEIRSKLLEVYSKKYQITRHDEINDVEVFPIYSALPADIQSKIFINFEGKKRKIIIATNIAETSLTIDGIRYVIDTGYSKLKVYNPRIGLDSLVVTPIAVANANQRSGRAGRTAAGTAYRLYTEGTLAEDMYIQPVPEIQRTNLSNITLLLKSLEINDILKFPFLDKPPTQSFISSLYELWFIGALSNKGELTTLGKAMTKFPLQPTLAKILLLSSKNGCSEEMLTIVSMLSIPQVFYRPKERETESDKARMRFFINESDHLTLLNVYSQWKANKFSKIWCTRNFLQYKSLKRVHEIRAQLKQLMDINKIPVVSSGKDWDIIRKTICSGFSHQSAKLVGLGKYIQLRTGMEVKLHPTSSLYGLGNLPKYVVYNELLMTGNQYICCVTTVDPFWLMDYGSLLFDIKRVKEINDQYSANIFHSYGYDDSSDDKKEIDLIEKKLQKLIKRRKK</sequence>
<comment type="subcellular location">
    <subcellularLocation>
        <location evidence="1">Nucleus</location>
    </subcellularLocation>
</comment>
<reference evidence="16 17" key="1">
    <citation type="journal article" date="2011" name="Proc. Natl. Acad. Sci. U.S.A.">
        <title>Evolutionary erosion of yeast sex chromosomes by mating-type switching accidents.</title>
        <authorList>
            <person name="Gordon J.L."/>
            <person name="Armisen D."/>
            <person name="Proux-Wera E."/>
            <person name="Oheigeartaigh S.S."/>
            <person name="Byrne K.P."/>
            <person name="Wolfe K.H."/>
        </authorList>
    </citation>
    <scope>NUCLEOTIDE SEQUENCE [LARGE SCALE GENOMIC DNA]</scope>
    <source>
        <strain evidence="17">ATCC 34711 / CBS 6284 / DSM 70876 / NBRC 10599 / NRRL Y-10934 / UCD 77-7</strain>
    </source>
</reference>
<dbReference type="SMART" id="SM00487">
    <property type="entry name" value="DEXDc"/>
    <property type="match status" value="1"/>
</dbReference>
<keyword evidence="6" id="KW-0347">Helicase</keyword>
<dbReference type="GeneID" id="14497997"/>
<evidence type="ECO:0000256" key="2">
    <source>
        <dbReference type="ARBA" id="ARBA00012552"/>
    </source>
</evidence>
<dbReference type="PROSITE" id="PS00690">
    <property type="entry name" value="DEAH_ATP_HELICASE"/>
    <property type="match status" value="1"/>
</dbReference>
<evidence type="ECO:0000256" key="13">
    <source>
        <dbReference type="SAM" id="MobiDB-lite"/>
    </source>
</evidence>
<dbReference type="EMBL" id="HE806324">
    <property type="protein sequence ID" value="CCH62819.1"/>
    <property type="molecule type" value="Genomic_DNA"/>
</dbReference>
<dbReference type="InterPro" id="IPR014001">
    <property type="entry name" value="Helicase_ATP-bd"/>
</dbReference>
<feature type="compositionally biased region" description="Low complexity" evidence="13">
    <location>
        <begin position="210"/>
        <end position="219"/>
    </location>
</feature>
<proteinExistence type="inferred from homology"/>
<dbReference type="PROSITE" id="PS51192">
    <property type="entry name" value="HELICASE_ATP_BIND_1"/>
    <property type="match status" value="1"/>
</dbReference>
<dbReference type="GO" id="GO:0016787">
    <property type="term" value="F:hydrolase activity"/>
    <property type="evidence" value="ECO:0007669"/>
    <property type="project" value="UniProtKB-KW"/>
</dbReference>
<dbReference type="eggNOG" id="KOG0924">
    <property type="taxonomic scope" value="Eukaryota"/>
</dbReference>
<dbReference type="AlphaFoldDB" id="I2H8W7"/>
<dbReference type="KEGG" id="tbl:TBLA_0I01610"/>
<keyword evidence="5" id="KW-0378">Hydrolase</keyword>
<keyword evidence="7" id="KW-0067">ATP-binding</keyword>
<dbReference type="Gene3D" id="3.40.50.300">
    <property type="entry name" value="P-loop containing nucleotide triphosphate hydrolases"/>
    <property type="match status" value="2"/>
</dbReference>
<name>I2H8W7_HENB6</name>
<dbReference type="Pfam" id="PF07717">
    <property type="entry name" value="OB_NTP_bind"/>
    <property type="match status" value="1"/>
</dbReference>
<keyword evidence="4" id="KW-0547">Nucleotide-binding</keyword>
<dbReference type="PANTHER" id="PTHR18934">
    <property type="entry name" value="ATP-DEPENDENT RNA HELICASE"/>
    <property type="match status" value="1"/>
</dbReference>
<dbReference type="InterPro" id="IPR001650">
    <property type="entry name" value="Helicase_C-like"/>
</dbReference>
<dbReference type="PANTHER" id="PTHR18934:SF91">
    <property type="entry name" value="PRE-MRNA-SPLICING FACTOR ATP-DEPENDENT RNA HELICASE PRP16"/>
    <property type="match status" value="1"/>
</dbReference>
<dbReference type="RefSeq" id="XP_004182338.1">
    <property type="nucleotide sequence ID" value="XM_004182290.1"/>
</dbReference>
<dbReference type="EC" id="3.6.4.13" evidence="2"/>
<dbReference type="GO" id="GO:0000350">
    <property type="term" value="P:generation of catalytic spliceosome for second transesterification step"/>
    <property type="evidence" value="ECO:0007669"/>
    <property type="project" value="EnsemblFungi"/>
</dbReference>
<evidence type="ECO:0000313" key="16">
    <source>
        <dbReference type="EMBL" id="CCH62819.1"/>
    </source>
</evidence>
<dbReference type="Pfam" id="PF21010">
    <property type="entry name" value="HA2_C"/>
    <property type="match status" value="1"/>
</dbReference>
<keyword evidence="9" id="KW-0539">Nucleus</keyword>
<dbReference type="Pfam" id="PF04408">
    <property type="entry name" value="WHD_HA2"/>
    <property type="match status" value="1"/>
</dbReference>
<dbReference type="GO" id="GO:0005524">
    <property type="term" value="F:ATP binding"/>
    <property type="evidence" value="ECO:0007669"/>
    <property type="project" value="UniProtKB-KW"/>
</dbReference>
<dbReference type="GO" id="GO:0000378">
    <property type="term" value="P:RNA exon ligation"/>
    <property type="evidence" value="ECO:0007669"/>
    <property type="project" value="EnsemblFungi"/>
</dbReference>
<dbReference type="SMART" id="SM00490">
    <property type="entry name" value="HELICc"/>
    <property type="match status" value="1"/>
</dbReference>
<dbReference type="FunFam" id="3.40.50.300:FF:001369">
    <property type="entry name" value="Putative pre-mRNA splicing factor"/>
    <property type="match status" value="1"/>
</dbReference>
<dbReference type="Pfam" id="PF00271">
    <property type="entry name" value="Helicase_C"/>
    <property type="match status" value="1"/>
</dbReference>
<feature type="region of interest" description="Disordered" evidence="13">
    <location>
        <begin position="200"/>
        <end position="219"/>
    </location>
</feature>
<dbReference type="Gene3D" id="1.20.120.1080">
    <property type="match status" value="1"/>
</dbReference>
<dbReference type="GO" id="GO:0034458">
    <property type="term" value="F:3'-5' RNA helicase activity"/>
    <property type="evidence" value="ECO:0007669"/>
    <property type="project" value="TreeGrafter"/>
</dbReference>
<dbReference type="SUPFAM" id="SSF52540">
    <property type="entry name" value="P-loop containing nucleoside triphosphate hydrolases"/>
    <property type="match status" value="1"/>
</dbReference>
<dbReference type="InterPro" id="IPR048333">
    <property type="entry name" value="HA2_WH"/>
</dbReference>
<dbReference type="Pfam" id="PF00270">
    <property type="entry name" value="DEAD"/>
    <property type="match status" value="1"/>
</dbReference>
<dbReference type="InterPro" id="IPR007502">
    <property type="entry name" value="Helicase-assoc_dom"/>
</dbReference>
<comment type="catalytic activity">
    <reaction evidence="11">
        <text>ATP + H2O = ADP + phosphate + H(+)</text>
        <dbReference type="Rhea" id="RHEA:13065"/>
        <dbReference type="ChEBI" id="CHEBI:15377"/>
        <dbReference type="ChEBI" id="CHEBI:15378"/>
        <dbReference type="ChEBI" id="CHEBI:30616"/>
        <dbReference type="ChEBI" id="CHEBI:43474"/>
        <dbReference type="ChEBI" id="CHEBI:456216"/>
        <dbReference type="EC" id="3.6.4.13"/>
    </reaction>
</comment>
<dbReference type="InterPro" id="IPR002464">
    <property type="entry name" value="DNA/RNA_helicase_DEAH_CS"/>
</dbReference>
<dbReference type="GO" id="GO:0040031">
    <property type="term" value="P:snRNA modification"/>
    <property type="evidence" value="ECO:0007669"/>
    <property type="project" value="EnsemblFungi"/>
</dbReference>
<dbReference type="GO" id="GO:0003723">
    <property type="term" value="F:RNA binding"/>
    <property type="evidence" value="ECO:0007669"/>
    <property type="project" value="TreeGrafter"/>
</dbReference>